<dbReference type="EC" id="6.3.2.2" evidence="1"/>
<keyword evidence="4" id="KW-0067">ATP-binding</keyword>
<evidence type="ECO:0000256" key="2">
    <source>
        <dbReference type="ARBA" id="ARBA00022598"/>
    </source>
</evidence>
<dbReference type="PANTHER" id="PTHR34378:SF1">
    <property type="entry name" value="GLUTAMATE--CYSTEINE LIGASE, CHLOROPLASTIC"/>
    <property type="match status" value="1"/>
</dbReference>
<keyword evidence="6" id="KW-1185">Reference proteome</keyword>
<keyword evidence="3" id="KW-0547">Nucleotide-binding</keyword>
<dbReference type="Gene3D" id="3.30.590.20">
    <property type="match status" value="1"/>
</dbReference>
<reference evidence="5" key="1">
    <citation type="journal article" date="2023" name="Plant J.">
        <title>Genome sequences and population genomics provide insights into the demographic history, inbreeding, and mutation load of two 'living fossil' tree species of Dipteronia.</title>
        <authorList>
            <person name="Feng Y."/>
            <person name="Comes H.P."/>
            <person name="Chen J."/>
            <person name="Zhu S."/>
            <person name="Lu R."/>
            <person name="Zhang X."/>
            <person name="Li P."/>
            <person name="Qiu J."/>
            <person name="Olsen K.M."/>
            <person name="Qiu Y."/>
        </authorList>
    </citation>
    <scope>NUCLEOTIDE SEQUENCE</scope>
    <source>
        <strain evidence="5">NBL</strain>
    </source>
</reference>
<evidence type="ECO:0000313" key="6">
    <source>
        <dbReference type="Proteomes" id="UP001281410"/>
    </source>
</evidence>
<dbReference type="PANTHER" id="PTHR34378">
    <property type="entry name" value="GLUTAMATE--CYSTEINE LIGASE, CHLOROPLASTIC"/>
    <property type="match status" value="1"/>
</dbReference>
<name>A0AAE0AZW0_9ROSI</name>
<dbReference type="Proteomes" id="UP001281410">
    <property type="component" value="Unassembled WGS sequence"/>
</dbReference>
<evidence type="ECO:0000256" key="3">
    <source>
        <dbReference type="ARBA" id="ARBA00022741"/>
    </source>
</evidence>
<dbReference type="EMBL" id="JANJYJ010000002">
    <property type="protein sequence ID" value="KAK3227236.1"/>
    <property type="molecule type" value="Genomic_DNA"/>
</dbReference>
<evidence type="ECO:0000256" key="1">
    <source>
        <dbReference type="ARBA" id="ARBA00012220"/>
    </source>
</evidence>
<evidence type="ECO:0000256" key="4">
    <source>
        <dbReference type="ARBA" id="ARBA00022840"/>
    </source>
</evidence>
<dbReference type="SUPFAM" id="SSF55931">
    <property type="entry name" value="Glutamine synthetase/guanido kinase"/>
    <property type="match status" value="1"/>
</dbReference>
<dbReference type="GO" id="GO:0005524">
    <property type="term" value="F:ATP binding"/>
    <property type="evidence" value="ECO:0007669"/>
    <property type="project" value="UniProtKB-KW"/>
</dbReference>
<dbReference type="GO" id="GO:0004357">
    <property type="term" value="F:glutamate-cysteine ligase activity"/>
    <property type="evidence" value="ECO:0007669"/>
    <property type="project" value="UniProtKB-EC"/>
</dbReference>
<dbReference type="InterPro" id="IPR035434">
    <property type="entry name" value="GCL_bact_plant"/>
</dbReference>
<dbReference type="AlphaFoldDB" id="A0AAE0AZW0"/>
<keyword evidence="2" id="KW-0436">Ligase</keyword>
<accession>A0AAE0AZW0</accession>
<dbReference type="Pfam" id="PF04107">
    <property type="entry name" value="GCS2"/>
    <property type="match status" value="1"/>
</dbReference>
<dbReference type="InterPro" id="IPR006336">
    <property type="entry name" value="GCS2"/>
</dbReference>
<dbReference type="GO" id="GO:0006750">
    <property type="term" value="P:glutathione biosynthetic process"/>
    <property type="evidence" value="ECO:0007669"/>
    <property type="project" value="InterPro"/>
</dbReference>
<comment type="caution">
    <text evidence="5">The sequence shown here is derived from an EMBL/GenBank/DDBJ whole genome shotgun (WGS) entry which is preliminary data.</text>
</comment>
<sequence>MEKRNTIVLDEKLCLCLETHTDMVIESGKQLKQIATAIFANSPFTEGKPNNYLSMTRLINITLHVFLYLLHRFLLTILLDEQPLCFDQYVDYAIDVPMYFVYHENKYIDCTGMSFSTVFYSPGKLPCLPGELPTLNDWENHLTTIFPEVYCKILGADGGPRGSLCALPAFWLRLLYDDVSLQNVLDITAYWTTEERQMWRNYIFQLWSISNFKEGLLWHVAQDVLKFSEACYSTYFDGLERRGYKESGFLNAVAEVARTSEKLLEMYHGKWAQSVDHVFQELLY</sequence>
<proteinExistence type="predicted"/>
<dbReference type="InterPro" id="IPR014746">
    <property type="entry name" value="Gln_synth/guanido_kin_cat_dom"/>
</dbReference>
<evidence type="ECO:0000313" key="5">
    <source>
        <dbReference type="EMBL" id="KAK3227236.1"/>
    </source>
</evidence>
<protein>
    <recommendedName>
        <fullName evidence="1">glutamate--cysteine ligase</fullName>
        <ecNumber evidence="1">6.3.2.2</ecNumber>
    </recommendedName>
</protein>
<dbReference type="GO" id="GO:0043436">
    <property type="term" value="P:oxoacid metabolic process"/>
    <property type="evidence" value="ECO:0007669"/>
    <property type="project" value="UniProtKB-ARBA"/>
</dbReference>
<gene>
    <name evidence="5" type="ORF">Dsin_007098</name>
</gene>
<organism evidence="5 6">
    <name type="scientific">Dipteronia sinensis</name>
    <dbReference type="NCBI Taxonomy" id="43782"/>
    <lineage>
        <taxon>Eukaryota</taxon>
        <taxon>Viridiplantae</taxon>
        <taxon>Streptophyta</taxon>
        <taxon>Embryophyta</taxon>
        <taxon>Tracheophyta</taxon>
        <taxon>Spermatophyta</taxon>
        <taxon>Magnoliopsida</taxon>
        <taxon>eudicotyledons</taxon>
        <taxon>Gunneridae</taxon>
        <taxon>Pentapetalae</taxon>
        <taxon>rosids</taxon>
        <taxon>malvids</taxon>
        <taxon>Sapindales</taxon>
        <taxon>Sapindaceae</taxon>
        <taxon>Hippocastanoideae</taxon>
        <taxon>Acereae</taxon>
        <taxon>Dipteronia</taxon>
    </lineage>
</organism>